<feature type="region of interest" description="Disordered" evidence="1">
    <location>
        <begin position="628"/>
        <end position="705"/>
    </location>
</feature>
<gene>
    <name evidence="2" type="ORF">BZA70DRAFT_161926</name>
</gene>
<protein>
    <submittedName>
        <fullName evidence="2">Uncharacterized protein</fullName>
    </submittedName>
</protein>
<feature type="compositionally biased region" description="Low complexity" evidence="1">
    <location>
        <begin position="631"/>
        <end position="648"/>
    </location>
</feature>
<dbReference type="GeneID" id="90035302"/>
<comment type="caution">
    <text evidence="2">The sequence shown here is derived from an EMBL/GenBank/DDBJ whole genome shotgun (WGS) entry which is preliminary data.</text>
</comment>
<dbReference type="Proteomes" id="UP001498771">
    <property type="component" value="Unassembled WGS sequence"/>
</dbReference>
<name>A0ABR1F8Q0_9ASCO</name>
<accession>A0ABR1F8Q0</accession>
<dbReference type="EMBL" id="JBBJBU010000005">
    <property type="protein sequence ID" value="KAK7205528.1"/>
    <property type="molecule type" value="Genomic_DNA"/>
</dbReference>
<evidence type="ECO:0000313" key="3">
    <source>
        <dbReference type="Proteomes" id="UP001498771"/>
    </source>
</evidence>
<dbReference type="SUPFAM" id="SSF81901">
    <property type="entry name" value="HCP-like"/>
    <property type="match status" value="1"/>
</dbReference>
<feature type="compositionally biased region" description="Basic and acidic residues" evidence="1">
    <location>
        <begin position="49"/>
        <end position="70"/>
    </location>
</feature>
<feature type="region of interest" description="Disordered" evidence="1">
    <location>
        <begin position="35"/>
        <end position="70"/>
    </location>
</feature>
<reference evidence="2 3" key="1">
    <citation type="submission" date="2024-03" db="EMBL/GenBank/DDBJ databases">
        <title>Genome-scale model development and genomic sequencing of the oleaginous clade Lipomyces.</title>
        <authorList>
            <consortium name="Lawrence Berkeley National Laboratory"/>
            <person name="Czajka J.J."/>
            <person name="Han Y."/>
            <person name="Kim J."/>
            <person name="Mondo S.J."/>
            <person name="Hofstad B.A."/>
            <person name="Robles A."/>
            <person name="Haridas S."/>
            <person name="Riley R."/>
            <person name="LaButti K."/>
            <person name="Pangilinan J."/>
            <person name="Andreopoulos W."/>
            <person name="Lipzen A."/>
            <person name="Yan J."/>
            <person name="Wang M."/>
            <person name="Ng V."/>
            <person name="Grigoriev I.V."/>
            <person name="Spatafora J.W."/>
            <person name="Magnuson J.K."/>
            <person name="Baker S.E."/>
            <person name="Pomraning K.R."/>
        </authorList>
    </citation>
    <scope>NUCLEOTIDE SEQUENCE [LARGE SCALE GENOMIC DNA]</scope>
    <source>
        <strain evidence="2 3">Phaff 52-87</strain>
    </source>
</reference>
<evidence type="ECO:0000256" key="1">
    <source>
        <dbReference type="SAM" id="MobiDB-lite"/>
    </source>
</evidence>
<dbReference type="RefSeq" id="XP_064768561.1">
    <property type="nucleotide sequence ID" value="XM_064909790.1"/>
</dbReference>
<proteinExistence type="predicted"/>
<feature type="compositionally biased region" description="Polar residues" evidence="1">
    <location>
        <begin position="695"/>
        <end position="705"/>
    </location>
</feature>
<keyword evidence="3" id="KW-1185">Reference proteome</keyword>
<evidence type="ECO:0000313" key="2">
    <source>
        <dbReference type="EMBL" id="KAK7205528.1"/>
    </source>
</evidence>
<organism evidence="2 3">
    <name type="scientific">Myxozyma melibiosi</name>
    <dbReference type="NCBI Taxonomy" id="54550"/>
    <lineage>
        <taxon>Eukaryota</taxon>
        <taxon>Fungi</taxon>
        <taxon>Dikarya</taxon>
        <taxon>Ascomycota</taxon>
        <taxon>Saccharomycotina</taxon>
        <taxon>Lipomycetes</taxon>
        <taxon>Lipomycetales</taxon>
        <taxon>Lipomycetaceae</taxon>
        <taxon>Myxozyma</taxon>
    </lineage>
</organism>
<feature type="compositionally biased region" description="Low complexity" evidence="1">
    <location>
        <begin position="672"/>
        <end position="682"/>
    </location>
</feature>
<sequence>MASIACRALGVGRLFVRQRVRLSVATLPSVRNMALSARPRQRKPSYRPNEMDQEQRERRQFGPVRTKDGLELPHFDRLPTRPYERRTPDQQILINRSYGYILERLNNNGYLYEHFKIPQRLMLLQIKEGQLYEACATLQNLIEMRAPIFRAVIDLLLRALHSSIRNELRDRLNDEELVEQGIDPDLYRPKSSAPYIDLIAQYHMHGIISINPHMFMHIISAYKETQEFEKAHVFWQFVSNNSNEKFIKNGYVYSALLELYADTPVTAPLSGEKLEGEELEGENPQWEGGTIVAAAEFVRRTKLRLVDALAENISECKNQKAVAVASYIYALTLLGETQRAEKYYLEQKELGVLTALYETSVWSYFVWNSKDYELATKYLRYAIENKSKLRVGAMEAYINHAFKEGIDENQIFDYMKEYLDARELWRTTDANGVLYQFFVMFFARYPTMSEKALSVMPRYLGSITARLPLVKVPHTILNLFLVVWNDVELFDSFYEVTKSLGWPTTAVSYRLLLKRYTVVGDREKIREIWEKLFEFHSKHEVFLDTAWNLSLRHLVIASYATHDLEFAEKQLERARMLWPEDNLRMYERTEIYLRAYQRRDPIQVGATLDFKELGDIDSVVLQDIRAKVSESKNSSENSSESSDSAATEEVNEELGDIDTAILQETRTEYSESENLSENSSESSSERASENSSENLDSSATEEVKK</sequence>